<feature type="domain" description="PepSY" evidence="1">
    <location>
        <begin position="35"/>
        <end position="87"/>
    </location>
</feature>
<proteinExistence type="predicted"/>
<comment type="caution">
    <text evidence="2">The sequence shown here is derived from an EMBL/GenBank/DDBJ whole genome shotgun (WGS) entry which is preliminary data.</text>
</comment>
<accession>A0A942Z3W2</accession>
<feature type="domain" description="PepSY" evidence="1">
    <location>
        <begin position="101"/>
        <end position="157"/>
    </location>
</feature>
<feature type="domain" description="PepSY" evidence="1">
    <location>
        <begin position="171"/>
        <end position="227"/>
    </location>
</feature>
<organism evidence="2 3">
    <name type="scientific">Lederbergia citrea</name>
    <dbReference type="NCBI Taxonomy" id="2833581"/>
    <lineage>
        <taxon>Bacteria</taxon>
        <taxon>Bacillati</taxon>
        <taxon>Bacillota</taxon>
        <taxon>Bacilli</taxon>
        <taxon>Bacillales</taxon>
        <taxon>Bacillaceae</taxon>
        <taxon>Lederbergia</taxon>
    </lineage>
</organism>
<dbReference type="Pfam" id="PF03413">
    <property type="entry name" value="PepSY"/>
    <property type="match status" value="3"/>
</dbReference>
<evidence type="ECO:0000313" key="2">
    <source>
        <dbReference type="EMBL" id="MBS4222989.1"/>
    </source>
</evidence>
<evidence type="ECO:0000259" key="1">
    <source>
        <dbReference type="Pfam" id="PF03413"/>
    </source>
</evidence>
<reference evidence="2 3" key="1">
    <citation type="submission" date="2021-05" db="EMBL/GenBank/DDBJ databases">
        <title>Novel Bacillus species.</title>
        <authorList>
            <person name="Liu G."/>
        </authorList>
    </citation>
    <scope>NUCLEOTIDE SEQUENCE [LARGE SCALE GENOMIC DNA]</scope>
    <source>
        <strain evidence="2 3">FJAT-49682</strain>
    </source>
</reference>
<sequence>MRNKKIRNILVAIGAVVLFVVVIWQILASTTTAAPLTETDAKKLTQEMYSGEIVDIHLINNVYQITLALDSKIYEIKIDRKTGEVFGISDKNPEQKVKEMPEAEIKNVILQHYPGKINKLERTVEREQVFYNAMIQTNEKQTILKISATTGAIVDKEIKVLKQPQETAKRMSEEEAIKLALKTVSGEVDDVELERSDGLVYYLIEIDRANDQEATVQINAITGEVMSVSWGD</sequence>
<gene>
    <name evidence="2" type="ORF">KHA91_09570</name>
</gene>
<dbReference type="Proteomes" id="UP000676456">
    <property type="component" value="Unassembled WGS sequence"/>
</dbReference>
<keyword evidence="3" id="KW-1185">Reference proteome</keyword>
<dbReference type="InterPro" id="IPR025711">
    <property type="entry name" value="PepSY"/>
</dbReference>
<dbReference type="AlphaFoldDB" id="A0A942Z3W2"/>
<name>A0A942Z3W2_9BACI</name>
<evidence type="ECO:0000313" key="3">
    <source>
        <dbReference type="Proteomes" id="UP000676456"/>
    </source>
</evidence>
<protein>
    <submittedName>
        <fullName evidence="2">PepSY domain-containing protein</fullName>
    </submittedName>
</protein>
<dbReference type="Gene3D" id="3.10.450.40">
    <property type="match status" value="2"/>
</dbReference>
<dbReference type="RefSeq" id="WP_213098041.1">
    <property type="nucleotide sequence ID" value="NZ_JAGYPN010000002.1"/>
</dbReference>
<dbReference type="EMBL" id="JAGYPN010000002">
    <property type="protein sequence ID" value="MBS4222989.1"/>
    <property type="molecule type" value="Genomic_DNA"/>
</dbReference>